<gene>
    <name evidence="7" type="ORF">ACFO4L_09260</name>
</gene>
<dbReference type="PANTHER" id="PTHR11070">
    <property type="entry name" value="UVRD / RECB / PCRA DNA HELICASE FAMILY MEMBER"/>
    <property type="match status" value="1"/>
</dbReference>
<dbReference type="Pfam" id="PF13361">
    <property type="entry name" value="UvrD_C"/>
    <property type="match status" value="2"/>
</dbReference>
<evidence type="ECO:0000313" key="8">
    <source>
        <dbReference type="Proteomes" id="UP001595896"/>
    </source>
</evidence>
<dbReference type="Pfam" id="PF08378">
    <property type="entry name" value="NERD"/>
    <property type="match status" value="1"/>
</dbReference>
<dbReference type="Proteomes" id="UP001595896">
    <property type="component" value="Unassembled WGS sequence"/>
</dbReference>
<reference evidence="8" key="1">
    <citation type="journal article" date="2019" name="Int. J. Syst. Evol. Microbiol.">
        <title>The Global Catalogue of Microorganisms (GCM) 10K type strain sequencing project: providing services to taxonomists for standard genome sequencing and annotation.</title>
        <authorList>
            <consortium name="The Broad Institute Genomics Platform"/>
            <consortium name="The Broad Institute Genome Sequencing Center for Infectious Disease"/>
            <person name="Wu L."/>
            <person name="Ma J."/>
        </authorList>
    </citation>
    <scope>NUCLEOTIDE SEQUENCE [LARGE SCALE GENOMIC DNA]</scope>
    <source>
        <strain evidence="8">JCM 12165</strain>
    </source>
</reference>
<keyword evidence="7" id="KW-0269">Exonuclease</keyword>
<evidence type="ECO:0000313" key="7">
    <source>
        <dbReference type="EMBL" id="MFC4736770.1"/>
    </source>
</evidence>
<dbReference type="EMBL" id="JBHSGK010000008">
    <property type="protein sequence ID" value="MFC4736770.1"/>
    <property type="molecule type" value="Genomic_DNA"/>
</dbReference>
<dbReference type="InterPro" id="IPR000212">
    <property type="entry name" value="DNA_helicase_UvrD/REP"/>
</dbReference>
<name>A0ABV9NXJ1_9BACI</name>
<keyword evidence="1" id="KW-0547">Nucleotide-binding</keyword>
<dbReference type="Pfam" id="PF13245">
    <property type="entry name" value="AAA_19"/>
    <property type="match status" value="1"/>
</dbReference>
<proteinExistence type="predicted"/>
<dbReference type="InterPro" id="IPR027417">
    <property type="entry name" value="P-loop_NTPase"/>
</dbReference>
<keyword evidence="4" id="KW-0067">ATP-binding</keyword>
<dbReference type="InterPro" id="IPR014017">
    <property type="entry name" value="DNA_helicase_UvrD-like_C"/>
</dbReference>
<evidence type="ECO:0000259" key="6">
    <source>
        <dbReference type="Pfam" id="PF13361"/>
    </source>
</evidence>
<keyword evidence="2" id="KW-0378">Hydrolase</keyword>
<dbReference type="GO" id="GO:0004527">
    <property type="term" value="F:exonuclease activity"/>
    <property type="evidence" value="ECO:0007669"/>
    <property type="project" value="UniProtKB-KW"/>
</dbReference>
<dbReference type="InterPro" id="IPR011528">
    <property type="entry name" value="NERD"/>
</dbReference>
<dbReference type="Gene3D" id="3.40.50.300">
    <property type="entry name" value="P-loop containing nucleotide triphosphate hydrolases"/>
    <property type="match status" value="2"/>
</dbReference>
<protein>
    <submittedName>
        <fullName evidence="7">3'-5' exonuclease</fullName>
    </submittedName>
</protein>
<dbReference type="RefSeq" id="WP_377909385.1">
    <property type="nucleotide sequence ID" value="NZ_JBHSGK010000008.1"/>
</dbReference>
<organism evidence="7 8">
    <name type="scientific">Bacillus daqingensis</name>
    <dbReference type="NCBI Taxonomy" id="872396"/>
    <lineage>
        <taxon>Bacteria</taxon>
        <taxon>Bacillati</taxon>
        <taxon>Bacillota</taxon>
        <taxon>Bacilli</taxon>
        <taxon>Bacillales</taxon>
        <taxon>Bacillaceae</taxon>
        <taxon>Bacillus</taxon>
    </lineage>
</organism>
<evidence type="ECO:0000256" key="2">
    <source>
        <dbReference type="ARBA" id="ARBA00022801"/>
    </source>
</evidence>
<keyword evidence="3" id="KW-0347">Helicase</keyword>
<comment type="caution">
    <text evidence="7">The sequence shown here is derived from an EMBL/GenBank/DDBJ whole genome shotgun (WGS) entry which is preliminary data.</text>
</comment>
<sequence length="632" mass="73139">MAITVPEFIKGQPTAGERLVFNTLKKYLDDDYVVYYEPVIDNYTPDFLIIGPHLGVLILEVKDYTINTIKHVNSNEWTINTNEGTKVLKAPLIQAREYMFKAKNLLGNDEQLKQQDGKYKGQLIFPCGYGAVLTRLNQKQYIENNICEVSDPQLTLTREEIDPDNNEFDEELLIEKLLNMFIMPFRINGSLTHEQINAIRYQLFPEVRISHHKPQSVGYREQMLLSMNHIKAMDIYQEKLAKQLGDKHRLVRGVAGSGKTLILASRVRLIKQEHPDWKVLVLCYNISLSRSLLHMIEAKMEEPADLLEAAQPSEERMKDVTVKNFHEWIRQDLLISEKQIPDLIEKLEKKEAILPKYDAILIDEGQDFETEWMQLVSNMLNKETASLLLVEDKAQTIYSRKTNYLQKTGLDFRGRSKVLDINYRNTAQIVQFAWDFFQEHTVIKKVVEGDVDGEALIHPKSTKRKGADPIIVKAASWKEEAQKLTENIRYFHEEKGVPYEEMLVLYRVKRTRDADVVGTLQKELENADIPYNWVTESPETKRDYEKEDGCVKLCTFDSSKGLDFQAVFIVNTDSMPFQLEDNKEKEAARLYIGMTRAINYLTISYSGLSDYTEYFDSLSKQQKQSLQQKSGS</sequence>
<evidence type="ECO:0000259" key="5">
    <source>
        <dbReference type="Pfam" id="PF08378"/>
    </source>
</evidence>
<keyword evidence="8" id="KW-1185">Reference proteome</keyword>
<accession>A0ABV9NXJ1</accession>
<keyword evidence="7" id="KW-0540">Nuclease</keyword>
<evidence type="ECO:0000256" key="1">
    <source>
        <dbReference type="ARBA" id="ARBA00022741"/>
    </source>
</evidence>
<feature type="domain" description="UvrD-like helicase C-terminal" evidence="6">
    <location>
        <begin position="418"/>
        <end position="535"/>
    </location>
</feature>
<feature type="domain" description="UvrD-like helicase C-terminal" evidence="6">
    <location>
        <begin position="543"/>
        <end position="606"/>
    </location>
</feature>
<dbReference type="PANTHER" id="PTHR11070:SF2">
    <property type="entry name" value="ATP-DEPENDENT DNA HELICASE SRS2"/>
    <property type="match status" value="1"/>
</dbReference>
<evidence type="ECO:0000256" key="4">
    <source>
        <dbReference type="ARBA" id="ARBA00022840"/>
    </source>
</evidence>
<evidence type="ECO:0000256" key="3">
    <source>
        <dbReference type="ARBA" id="ARBA00022806"/>
    </source>
</evidence>
<feature type="domain" description="NERD" evidence="5">
    <location>
        <begin position="15"/>
        <end position="110"/>
    </location>
</feature>
<dbReference type="SUPFAM" id="SSF52540">
    <property type="entry name" value="P-loop containing nucleoside triphosphate hydrolases"/>
    <property type="match status" value="1"/>
</dbReference>